<dbReference type="Proteomes" id="UP000242175">
    <property type="component" value="Chromosome large"/>
</dbReference>
<gene>
    <name evidence="3" type="ORF">CF386_00210</name>
</gene>
<protein>
    <recommendedName>
        <fullName evidence="2">Flagellar protein FlgJ N-terminal domain-containing protein</fullName>
    </recommendedName>
</protein>
<feature type="domain" description="Flagellar protein FlgJ N-terminal" evidence="2">
    <location>
        <begin position="45"/>
        <end position="95"/>
    </location>
</feature>
<dbReference type="KEGG" id="pmai:CF386_00210"/>
<evidence type="ECO:0000256" key="1">
    <source>
        <dbReference type="ARBA" id="ARBA00022795"/>
    </source>
</evidence>
<reference evidence="3 4" key="1">
    <citation type="journal article" date="2016" name="Int. J. Syst. Evol. Microbiol.">
        <title>Paraphotobacterium marinum gen. nov., sp. nov., a member of the family Vibrionaceae, isolated from surface seawater.</title>
        <authorList>
            <person name="Huang Z."/>
            <person name="Dong C."/>
            <person name="Shao Z."/>
        </authorList>
    </citation>
    <scope>NUCLEOTIDE SEQUENCE [LARGE SCALE GENOMIC DNA]</scope>
    <source>
        <strain evidence="3 4">NSCS20N07D</strain>
    </source>
</reference>
<proteinExistence type="predicted"/>
<accession>A0A220VCC4</accession>
<sequence>MKIENMELSFHDIKSLDSIKNQSKDEALKIASQQFEALFLQTVLKQMRQTNDVFKSDLEENSQATKSFEDLYDGQISVEVSRQSNLGIADMIYKQLSEQNKK</sequence>
<evidence type="ECO:0000259" key="2">
    <source>
        <dbReference type="Pfam" id="PF10135"/>
    </source>
</evidence>
<evidence type="ECO:0000313" key="4">
    <source>
        <dbReference type="Proteomes" id="UP000242175"/>
    </source>
</evidence>
<dbReference type="GO" id="GO:0044781">
    <property type="term" value="P:bacterial-type flagellum organization"/>
    <property type="evidence" value="ECO:0007669"/>
    <property type="project" value="UniProtKB-KW"/>
</dbReference>
<dbReference type="Pfam" id="PF10135">
    <property type="entry name" value="Rod-binding"/>
    <property type="match status" value="1"/>
</dbReference>
<keyword evidence="1" id="KW-1005">Bacterial flagellum biogenesis</keyword>
<dbReference type="RefSeq" id="WP_089072533.1">
    <property type="nucleotide sequence ID" value="NZ_CBCSAM010000001.1"/>
</dbReference>
<dbReference type="AlphaFoldDB" id="A0A220VCC4"/>
<keyword evidence="4" id="KW-1185">Reference proteome</keyword>
<dbReference type="InterPro" id="IPR019301">
    <property type="entry name" value="Flagellar_prot_FlgJ_N"/>
</dbReference>
<organism evidence="3 4">
    <name type="scientific">Paraphotobacterium marinum</name>
    <dbReference type="NCBI Taxonomy" id="1755811"/>
    <lineage>
        <taxon>Bacteria</taxon>
        <taxon>Pseudomonadati</taxon>
        <taxon>Pseudomonadota</taxon>
        <taxon>Gammaproteobacteria</taxon>
        <taxon>Vibrionales</taxon>
        <taxon>Vibrionaceae</taxon>
        <taxon>Paraphotobacterium</taxon>
    </lineage>
</organism>
<name>A0A220VCC4_9GAMM</name>
<dbReference type="OrthoDB" id="5767686at2"/>
<dbReference type="EMBL" id="CP022355">
    <property type="protein sequence ID" value="ASK77623.1"/>
    <property type="molecule type" value="Genomic_DNA"/>
</dbReference>
<evidence type="ECO:0000313" key="3">
    <source>
        <dbReference type="EMBL" id="ASK77623.1"/>
    </source>
</evidence>